<protein>
    <recommendedName>
        <fullName evidence="5">Cysteate synthase</fullName>
        <ecNumber evidence="5">2.5.1.76</ecNumber>
    </recommendedName>
</protein>
<dbReference type="GO" id="GO:0030170">
    <property type="term" value="F:pyridoxal phosphate binding"/>
    <property type="evidence" value="ECO:0007669"/>
    <property type="project" value="UniProtKB-UniRule"/>
</dbReference>
<keyword evidence="4" id="KW-0663">Pyridoxal phosphate</keyword>
<dbReference type="PANTHER" id="PTHR43050">
    <property type="entry name" value="SERINE / THREONINE RACEMASE FAMILY MEMBER"/>
    <property type="match status" value="1"/>
</dbReference>
<accession>A0A7D5E7H7</accession>
<evidence type="ECO:0000256" key="3">
    <source>
        <dbReference type="ARBA" id="ARBA00022679"/>
    </source>
</evidence>
<dbReference type="EMBL" id="CP058215">
    <property type="protein sequence ID" value="QLC50812.1"/>
    <property type="molecule type" value="Genomic_DNA"/>
</dbReference>
<dbReference type="NCBIfam" id="TIGR03844">
    <property type="entry name" value="cysteate_syn"/>
    <property type="match status" value="1"/>
</dbReference>
<evidence type="ECO:0000256" key="4">
    <source>
        <dbReference type="ARBA" id="ARBA00022898"/>
    </source>
</evidence>
<keyword evidence="3 7" id="KW-0808">Transferase</keyword>
<dbReference type="InterPro" id="IPR036052">
    <property type="entry name" value="TrpB-like_PALP_sf"/>
</dbReference>
<organism evidence="7 8">
    <name type="scientific">Methanolobus zinderi</name>
    <dbReference type="NCBI Taxonomy" id="536044"/>
    <lineage>
        <taxon>Archaea</taxon>
        <taxon>Methanobacteriati</taxon>
        <taxon>Methanobacteriota</taxon>
        <taxon>Stenosarchaea group</taxon>
        <taxon>Methanomicrobia</taxon>
        <taxon>Methanosarcinales</taxon>
        <taxon>Methanosarcinaceae</taxon>
        <taxon>Methanolobus</taxon>
    </lineage>
</organism>
<feature type="domain" description="Tryptophan synthase beta chain-like PALP" evidence="6">
    <location>
        <begin position="62"/>
        <end position="374"/>
    </location>
</feature>
<dbReference type="GeneID" id="55822310"/>
<dbReference type="GO" id="GO:0070179">
    <property type="term" value="P:D-serine biosynthetic process"/>
    <property type="evidence" value="ECO:0007669"/>
    <property type="project" value="TreeGrafter"/>
</dbReference>
<dbReference type="PANTHER" id="PTHR43050:SF1">
    <property type="entry name" value="SERINE RACEMASE"/>
    <property type="match status" value="1"/>
</dbReference>
<evidence type="ECO:0000256" key="2">
    <source>
        <dbReference type="ARBA" id="ARBA00022545"/>
    </source>
</evidence>
<keyword evidence="8" id="KW-1185">Reference proteome</keyword>
<dbReference type="GO" id="GO:0000287">
    <property type="term" value="F:magnesium ion binding"/>
    <property type="evidence" value="ECO:0007669"/>
    <property type="project" value="TreeGrafter"/>
</dbReference>
<dbReference type="KEGG" id="mzi:HWN40_11505"/>
<dbReference type="EC" id="2.5.1.76" evidence="5"/>
<dbReference type="GO" id="GO:0030378">
    <property type="term" value="F:serine racemase activity"/>
    <property type="evidence" value="ECO:0007669"/>
    <property type="project" value="TreeGrafter"/>
</dbReference>
<dbReference type="Proteomes" id="UP000509594">
    <property type="component" value="Chromosome"/>
</dbReference>
<evidence type="ECO:0000256" key="1">
    <source>
        <dbReference type="ARBA" id="ARBA00001933"/>
    </source>
</evidence>
<dbReference type="GO" id="GO:0003941">
    <property type="term" value="F:L-serine ammonia-lyase activity"/>
    <property type="evidence" value="ECO:0007669"/>
    <property type="project" value="TreeGrafter"/>
</dbReference>
<proteinExistence type="predicted"/>
<keyword evidence="2" id="KW-0174">Coenzyme M biosynthesis</keyword>
<evidence type="ECO:0000313" key="8">
    <source>
        <dbReference type="Proteomes" id="UP000509594"/>
    </source>
</evidence>
<dbReference type="SUPFAM" id="SSF53686">
    <property type="entry name" value="Tryptophan synthase beta subunit-like PLP-dependent enzymes"/>
    <property type="match status" value="1"/>
</dbReference>
<evidence type="ECO:0000259" key="6">
    <source>
        <dbReference type="Pfam" id="PF00291"/>
    </source>
</evidence>
<sequence>MEKYVVRCSKCGEVHGPHSLNCKNGDDALLRTEYSSKQLHPADLPGIWRYQDWLPVNGIIEEGSGRTITYKSQGFAEEYGLEDLWIAFNGYWPERDAGMMTCTFKDLESFPTMQLIRELNEERIMVVASAGNTARAFSHACTITGQPLLLVVPENSAHRLWTTHEQNPSVCLVTVEGDYFDAISLAGKIASRDGFVNEGGAKNVARRDGMATVMLDAALTMGTLPDHYFQAVGSGTGGISAWEASMRLAEDGRFGSKLPVLHLGQNIPCAPLYSLWSDSDVVSDSCPEGMYDDVLFNRKPPYSVKGGVKDALDATGGMMYAVSNDEASASQSLFEKTEGIDINPAAAVAVAALVQAVEGGNVLPEDRIVLNITGGGQKRLMQDYPVRQIEPSAGVSAKDPNAEDEILNIVEGFFGVRI</sequence>
<gene>
    <name evidence="7" type="ORF">HWN40_11505</name>
</gene>
<dbReference type="GO" id="GO:0044686">
    <property type="term" value="F:cysteate synthase activity"/>
    <property type="evidence" value="ECO:0007669"/>
    <property type="project" value="UniProtKB-EC"/>
</dbReference>
<evidence type="ECO:0000256" key="5">
    <source>
        <dbReference type="NCBIfam" id="TIGR03844"/>
    </source>
</evidence>
<dbReference type="Pfam" id="PF00291">
    <property type="entry name" value="PALP"/>
    <property type="match status" value="1"/>
</dbReference>
<name>A0A7D5E7H7_9EURY</name>
<dbReference type="GO" id="GO:0018114">
    <property type="term" value="F:threonine racemase activity"/>
    <property type="evidence" value="ECO:0007669"/>
    <property type="project" value="TreeGrafter"/>
</dbReference>
<comment type="cofactor">
    <cofactor evidence="1">
        <name>pyridoxal 5'-phosphate</name>
        <dbReference type="ChEBI" id="CHEBI:597326"/>
    </cofactor>
</comment>
<dbReference type="InterPro" id="IPR001926">
    <property type="entry name" value="TrpB-like_PALP"/>
</dbReference>
<dbReference type="AlphaFoldDB" id="A0A7D5E7H7"/>
<dbReference type="GO" id="GO:0019295">
    <property type="term" value="P:coenzyme M biosynthetic process"/>
    <property type="evidence" value="ECO:0007669"/>
    <property type="project" value="UniProtKB-KW"/>
</dbReference>
<dbReference type="Gene3D" id="3.40.50.1100">
    <property type="match status" value="2"/>
</dbReference>
<dbReference type="InterPro" id="IPR022401">
    <property type="entry name" value="Cysteate_synthase"/>
</dbReference>
<reference evidence="7 8" key="1">
    <citation type="submission" date="2020-06" db="EMBL/GenBank/DDBJ databases">
        <title>Methanolobus halotolerans sp. nov., isolated from a saline lake Tus in Siberia.</title>
        <authorList>
            <person name="Shen Y."/>
            <person name="Chen S.-C."/>
            <person name="Lai M.-C."/>
            <person name="Huang H.-H."/>
            <person name="Chiu H.-H."/>
            <person name="Tang S.-L."/>
            <person name="Rogozin D.Y."/>
            <person name="Degermendzhy A.G."/>
        </authorList>
    </citation>
    <scope>NUCLEOTIDE SEQUENCE [LARGE SCALE GENOMIC DNA]</scope>
    <source>
        <strain evidence="7 8">DSM 21339</strain>
    </source>
</reference>
<dbReference type="GO" id="GO:0005524">
    <property type="term" value="F:ATP binding"/>
    <property type="evidence" value="ECO:0007669"/>
    <property type="project" value="TreeGrafter"/>
</dbReference>
<dbReference type="OrthoDB" id="6371at2157"/>
<dbReference type="RefSeq" id="WP_176965867.1">
    <property type="nucleotide sequence ID" value="NZ_CP058215.1"/>
</dbReference>
<evidence type="ECO:0000313" key="7">
    <source>
        <dbReference type="EMBL" id="QLC50812.1"/>
    </source>
</evidence>